<feature type="compositionally biased region" description="Polar residues" evidence="2">
    <location>
        <begin position="671"/>
        <end position="693"/>
    </location>
</feature>
<evidence type="ECO:0000256" key="1">
    <source>
        <dbReference type="SAM" id="Coils"/>
    </source>
</evidence>
<accession>A0ABR0KD37</accession>
<organism evidence="3 4">
    <name type="scientific">Lithohypha guttulata</name>
    <dbReference type="NCBI Taxonomy" id="1690604"/>
    <lineage>
        <taxon>Eukaryota</taxon>
        <taxon>Fungi</taxon>
        <taxon>Dikarya</taxon>
        <taxon>Ascomycota</taxon>
        <taxon>Pezizomycotina</taxon>
        <taxon>Eurotiomycetes</taxon>
        <taxon>Chaetothyriomycetidae</taxon>
        <taxon>Chaetothyriales</taxon>
        <taxon>Trichomeriaceae</taxon>
        <taxon>Lithohypha</taxon>
    </lineage>
</organism>
<feature type="coiled-coil region" evidence="1">
    <location>
        <begin position="504"/>
        <end position="531"/>
    </location>
</feature>
<dbReference type="InterPro" id="IPR055335">
    <property type="entry name" value="Ucp6/RUP1"/>
</dbReference>
<dbReference type="PANTHER" id="PTHR39597:SF1">
    <property type="entry name" value="UBA DOMAIN-CONTAINING PROTEIN RUP1"/>
    <property type="match status" value="1"/>
</dbReference>
<dbReference type="PANTHER" id="PTHR39597">
    <property type="entry name" value="UBA DOMAIN-CONTAINING PROTEIN RUP1"/>
    <property type="match status" value="1"/>
</dbReference>
<gene>
    <name evidence="3" type="ORF">LTR24_004108</name>
</gene>
<evidence type="ECO:0000313" key="3">
    <source>
        <dbReference type="EMBL" id="KAK5093726.1"/>
    </source>
</evidence>
<evidence type="ECO:0000256" key="2">
    <source>
        <dbReference type="SAM" id="MobiDB-lite"/>
    </source>
</evidence>
<feature type="region of interest" description="Disordered" evidence="2">
    <location>
        <begin position="668"/>
        <end position="755"/>
    </location>
</feature>
<dbReference type="EMBL" id="JAVRRG010000040">
    <property type="protein sequence ID" value="KAK5093726.1"/>
    <property type="molecule type" value="Genomic_DNA"/>
</dbReference>
<name>A0ABR0KD37_9EURO</name>
<proteinExistence type="predicted"/>
<protein>
    <submittedName>
        <fullName evidence="3">Uncharacterized protein</fullName>
    </submittedName>
</protein>
<keyword evidence="1" id="KW-0175">Coiled coil</keyword>
<feature type="region of interest" description="Disordered" evidence="2">
    <location>
        <begin position="72"/>
        <end position="97"/>
    </location>
</feature>
<comment type="caution">
    <text evidence="3">The sequence shown here is derived from an EMBL/GenBank/DDBJ whole genome shotgun (WGS) entry which is preliminary data.</text>
</comment>
<feature type="region of interest" description="Disordered" evidence="2">
    <location>
        <begin position="105"/>
        <end position="124"/>
    </location>
</feature>
<sequence>MNVTPELLKKCTDGMANTGFQPTAADVASVCDITGLDRAQATTLLKKWPGWQDAVTHYFEDPSGALREAAASRQWEPQDNVPYADDGMSRPPSPSNKFIDLSQEHAEATRQIQNDQQSEDEQMRRAMAESIKDMPGQENGTTKGGQQFGPAQRPYYPEAQWALAPIASSREYVDHPPAAKRRRIEGSPAFLRGPPECSYNASLLTIYHSIPLAREALLFPRLAVYSYGYNPEWWAGTTDENMKSLSMQQPELGGEDRRKYLAELQCLMAFLDNTTRAYGSVDALSDLRYYQYFKAQSEYTKFLETWQQAAMGEKSDEPLTQVFTSSATATGPNIGAAPETQELFSIEGAIADARTQVEVLDKIVWSDSPNRPLDDICIDQFGHILTMKVYNNNPGASDLGLTPTEVWYLDRYTHQLREALWNMRHQCHRLSREQLRLGQARSRLAEMPGRRSTGPRVDIRKALEDARNAIQIAADDSTRIGDKLVDIPAAVETDQLQGQINSVLTNIDKKLKELNYRVSELEAQKQQIMSDLSDPNHSSQPLRHKYVLQGVSTRPNVTYVRKLNHDLIGMDDDEESHEIWQWWRTAWGEVSSIQPDAPVAHIEDSQDAKGSSVPFSVRKVSSKDVLEAVENEYHTAILVYASEPAMQFRPTALPTSLRQFVEQDNRAFESEVSSQHDQQSGRGRSWSNGTSSTMRDDSNPFNDNAYPRQPRDVTPMSTSTIRSLDGQPSPKRPRSSDDSIHDLNLMDTPPSYEDIVGPEQAEVTENKGNKIGYFAEQMMQHVDEHEQKG</sequence>
<keyword evidence="4" id="KW-1185">Reference proteome</keyword>
<evidence type="ECO:0000313" key="4">
    <source>
        <dbReference type="Proteomes" id="UP001345013"/>
    </source>
</evidence>
<reference evidence="3 4" key="1">
    <citation type="submission" date="2023-08" db="EMBL/GenBank/DDBJ databases">
        <title>Black Yeasts Isolated from many extreme environments.</title>
        <authorList>
            <person name="Coleine C."/>
            <person name="Stajich J.E."/>
            <person name="Selbmann L."/>
        </authorList>
    </citation>
    <scope>NUCLEOTIDE SEQUENCE [LARGE SCALE GENOMIC DNA]</scope>
    <source>
        <strain evidence="3 4">CCFEE 5885</strain>
    </source>
</reference>
<dbReference type="Proteomes" id="UP001345013">
    <property type="component" value="Unassembled WGS sequence"/>
</dbReference>